<protein>
    <submittedName>
        <fullName evidence="1">Uncharacterized protein</fullName>
    </submittedName>
</protein>
<name>A0A6J5E078_9BURK</name>
<organism evidence="1 2">
    <name type="scientific">Paraburkholderia solisilvae</name>
    <dbReference type="NCBI Taxonomy" id="624376"/>
    <lineage>
        <taxon>Bacteria</taxon>
        <taxon>Pseudomonadati</taxon>
        <taxon>Pseudomonadota</taxon>
        <taxon>Betaproteobacteria</taxon>
        <taxon>Burkholderiales</taxon>
        <taxon>Burkholderiaceae</taxon>
        <taxon>Paraburkholderia</taxon>
    </lineage>
</organism>
<dbReference type="Proteomes" id="UP000494329">
    <property type="component" value="Unassembled WGS sequence"/>
</dbReference>
<dbReference type="AlphaFoldDB" id="A0A6J5E078"/>
<gene>
    <name evidence="1" type="ORF">LMG29739_03135</name>
</gene>
<sequence length="118" mass="12330">MVNRTSTTSDGLRSGIDLGGGEVTTPADYLLMAGFLVYEAPRAPATARLAARRILTAVLRAATARGFPNSDVLETLLANGTKSPRVYQLAVDAAAAVGDVQTFVEILRHAGLSTEGEL</sequence>
<evidence type="ECO:0000313" key="2">
    <source>
        <dbReference type="Proteomes" id="UP000494329"/>
    </source>
</evidence>
<proteinExistence type="predicted"/>
<reference evidence="1 2" key="1">
    <citation type="submission" date="2020-04" db="EMBL/GenBank/DDBJ databases">
        <authorList>
            <person name="De Canck E."/>
        </authorList>
    </citation>
    <scope>NUCLEOTIDE SEQUENCE [LARGE SCALE GENOMIC DNA]</scope>
    <source>
        <strain evidence="1 2">LMG 29739</strain>
    </source>
</reference>
<dbReference type="RefSeq" id="WP_246270307.1">
    <property type="nucleotide sequence ID" value="NZ_CADIKF010000023.1"/>
</dbReference>
<evidence type="ECO:0000313" key="1">
    <source>
        <dbReference type="EMBL" id="CAB3759367.1"/>
    </source>
</evidence>
<dbReference type="EMBL" id="CADIKF010000023">
    <property type="protein sequence ID" value="CAB3759367.1"/>
    <property type="molecule type" value="Genomic_DNA"/>
</dbReference>
<keyword evidence="2" id="KW-1185">Reference proteome</keyword>
<accession>A0A6J5E078</accession>